<dbReference type="Gene3D" id="3.30.70.790">
    <property type="entry name" value="UreE, C-terminal domain"/>
    <property type="match status" value="1"/>
</dbReference>
<name>A0A2N3U988_9BACT</name>
<gene>
    <name evidence="2" type="ORF">BD749_3134</name>
</gene>
<dbReference type="Proteomes" id="UP000233782">
    <property type="component" value="Unassembled WGS sequence"/>
</dbReference>
<feature type="domain" description="DUF2007" evidence="1">
    <location>
        <begin position="6"/>
        <end position="72"/>
    </location>
</feature>
<protein>
    <submittedName>
        <fullName evidence="2">Putative signal transducing protein</fullName>
    </submittedName>
</protein>
<evidence type="ECO:0000313" key="3">
    <source>
        <dbReference type="Proteomes" id="UP000233782"/>
    </source>
</evidence>
<comment type="caution">
    <text evidence="2">The sequence shown here is derived from an EMBL/GenBank/DDBJ whole genome shotgun (WGS) entry which is preliminary data.</text>
</comment>
<dbReference type="InterPro" id="IPR011322">
    <property type="entry name" value="N-reg_PII-like_a/b"/>
</dbReference>
<dbReference type="AlphaFoldDB" id="A0A2N3U988"/>
<dbReference type="RefSeq" id="WP_101445953.1">
    <property type="nucleotide sequence ID" value="NZ_PJMU01000003.1"/>
</dbReference>
<dbReference type="SUPFAM" id="SSF54913">
    <property type="entry name" value="GlnB-like"/>
    <property type="match status" value="1"/>
</dbReference>
<sequence>MAERLITVATFSQPTEAHILKGRLEAEGILCFLGDEQIIAAQPLYSLAVGGVKLQVTEGDVEEALELLARIERGTSEYILDDNIELAAPAQVYPETEACPICESKNMSARGFLGGTLGISLPFLSRRYGCHDSGYTWKEN</sequence>
<dbReference type="InterPro" id="IPR018551">
    <property type="entry name" value="DUF2007"/>
</dbReference>
<accession>A0A2N3U988</accession>
<dbReference type="Pfam" id="PF09413">
    <property type="entry name" value="DUF2007"/>
    <property type="match status" value="1"/>
</dbReference>
<evidence type="ECO:0000313" key="2">
    <source>
        <dbReference type="EMBL" id="PKV63294.1"/>
    </source>
</evidence>
<reference evidence="2 3" key="1">
    <citation type="submission" date="2017-12" db="EMBL/GenBank/DDBJ databases">
        <title>Genomic Encyclopedia of Type Strains, Phase III (KMG-III): the genomes of soil and plant-associated and newly described type strains.</title>
        <authorList>
            <person name="Whitman W."/>
        </authorList>
    </citation>
    <scope>NUCLEOTIDE SEQUENCE [LARGE SCALE GENOMIC DNA]</scope>
    <source>
        <strain evidence="2 3">LP43</strain>
    </source>
</reference>
<organism evidence="2 3">
    <name type="scientific">Pontibacter ramchanderi</name>
    <dbReference type="NCBI Taxonomy" id="1179743"/>
    <lineage>
        <taxon>Bacteria</taxon>
        <taxon>Pseudomonadati</taxon>
        <taxon>Bacteroidota</taxon>
        <taxon>Cytophagia</taxon>
        <taxon>Cytophagales</taxon>
        <taxon>Hymenobacteraceae</taxon>
        <taxon>Pontibacter</taxon>
    </lineage>
</organism>
<proteinExistence type="predicted"/>
<dbReference type="OrthoDB" id="8480302at2"/>
<dbReference type="EMBL" id="PJMU01000003">
    <property type="protein sequence ID" value="PKV63294.1"/>
    <property type="molecule type" value="Genomic_DNA"/>
</dbReference>
<evidence type="ECO:0000259" key="1">
    <source>
        <dbReference type="Pfam" id="PF09413"/>
    </source>
</evidence>
<keyword evidence="3" id="KW-1185">Reference proteome</keyword>